<feature type="region of interest" description="Disordered" evidence="1">
    <location>
        <begin position="255"/>
        <end position="297"/>
    </location>
</feature>
<dbReference type="EMBL" id="CP044065">
    <property type="protein sequence ID" value="QET02536.1"/>
    <property type="molecule type" value="Genomic_DNA"/>
</dbReference>
<dbReference type="OrthoDB" id="8923501at2"/>
<evidence type="ECO:0000256" key="1">
    <source>
        <dbReference type="SAM" id="MobiDB-lite"/>
    </source>
</evidence>
<evidence type="ECO:0000313" key="2">
    <source>
        <dbReference type="EMBL" id="QET02536.1"/>
    </source>
</evidence>
<organism evidence="2 3">
    <name type="scientific">Cupriavidus pauculus</name>
    <dbReference type="NCBI Taxonomy" id="82633"/>
    <lineage>
        <taxon>Bacteria</taxon>
        <taxon>Pseudomonadati</taxon>
        <taxon>Pseudomonadota</taxon>
        <taxon>Betaproteobacteria</taxon>
        <taxon>Burkholderiales</taxon>
        <taxon>Burkholderiaceae</taxon>
        <taxon>Cupriavidus</taxon>
    </lineage>
</organism>
<accession>A0A5P2H3T9</accession>
<evidence type="ECO:0008006" key="4">
    <source>
        <dbReference type="Google" id="ProtNLM"/>
    </source>
</evidence>
<dbReference type="RefSeq" id="WP_150372567.1">
    <property type="nucleotide sequence ID" value="NZ_CP044065.1"/>
</dbReference>
<name>A0A5P2H3T9_9BURK</name>
<protein>
    <recommendedName>
        <fullName evidence="4">Pilus assembly protein PilY</fullName>
    </recommendedName>
</protein>
<gene>
    <name evidence="2" type="ORF">FOB72_11140</name>
</gene>
<reference evidence="2 3" key="1">
    <citation type="submission" date="2019-09" db="EMBL/GenBank/DDBJ databases">
        <title>FDA dAtabase for Regulatory Grade micrObial Sequences (FDA-ARGOS): Supporting development and validation of Infectious Disease Dx tests.</title>
        <authorList>
            <person name="Sciortino C."/>
            <person name="Tallon L."/>
            <person name="Sadzewicz L."/>
            <person name="Vavikolanu K."/>
            <person name="Mehta A."/>
            <person name="Aluvathingal J."/>
            <person name="Nadendla S."/>
            <person name="Nandy P."/>
            <person name="Geyer C."/>
            <person name="Yan Y."/>
            <person name="Sichtig H."/>
        </authorList>
    </citation>
    <scope>NUCLEOTIDE SEQUENCE [LARGE SCALE GENOMIC DNA]</scope>
    <source>
        <strain evidence="2 3">FDAARGOS_664</strain>
    </source>
</reference>
<evidence type="ECO:0000313" key="3">
    <source>
        <dbReference type="Proteomes" id="UP000322822"/>
    </source>
</evidence>
<feature type="compositionally biased region" description="Basic and acidic residues" evidence="1">
    <location>
        <begin position="272"/>
        <end position="297"/>
    </location>
</feature>
<dbReference type="AlphaFoldDB" id="A0A5P2H3T9"/>
<sequence>MSARRGRLTRVVAMMAPIMLAIVVWAIPACHGSPAGHLPRHYRIERAGYPWTGRLHAVTFHTSALDGGLAPVMSQWEAGHLLDRRDPASRHLYVGGARMAALHWDALDDDARDRLAGGVSAREGKDRIGWLRGRFGIPDMRPRDTRLGHAGEAHVRVVAPPIWQPLMPGHDSFRIAHARRPHTVWLGTRAGVVHGFDAITGHEIAAFMPRALLSQAGALAGAGPLPPLRVPCPRPDTIDADLRGAWRTLLLCGVPASDDRDRGEDGLPDTAAHADHPMDRPIDHPMDHPMDHPTDHPIDYPMDRPMDRPMDHPIDHPMDDSIAAITHAPVNVGMHNELHDRRTHVRHRPTPAIFALDITTPDAHRPLSLIWELAATDTLPLTGSGPLRAAASIEHGTRRWHAVAIVAHANRTGIALIPLDATPSRDIRQMLLPSHGCDGTQRAGRLLAASVLADARGLARSIHAIDDAGQLWRFPFPWDAATGPSPTPVCVLKLRGGASRRAEAPLILPGVIVPLVAVGSGSEVAVVPATPAPHAAAARATAARAVIRARRQHGDSGGVTLRADGATDHGWTFVLPHAGERFERWLPAGHAHLAFTTVSADGGRRSYLVDAMRGISPVVTGLPAARTEPVVTITPVHTDGETAPGIQRRDMESVALWTVGKDDAHLQQPLQHVRRRGRLGWRELTRSSP</sequence>
<proteinExistence type="predicted"/>
<dbReference type="Proteomes" id="UP000322822">
    <property type="component" value="Chromosome 1"/>
</dbReference>